<proteinExistence type="predicted"/>
<evidence type="ECO:0000256" key="3">
    <source>
        <dbReference type="SAM" id="MobiDB-lite"/>
    </source>
</evidence>
<dbReference type="Proteomes" id="UP001175353">
    <property type="component" value="Unassembled WGS sequence"/>
</dbReference>
<dbReference type="PANTHER" id="PTHR22746">
    <property type="entry name" value="RAB6A-GEF COMPLEX PARTNER PROTEIN 1"/>
    <property type="match status" value="1"/>
</dbReference>
<feature type="domain" description="RIC1 C-terminal alpha solenoid region" evidence="4">
    <location>
        <begin position="874"/>
        <end position="1050"/>
    </location>
</feature>
<dbReference type="AlphaFoldDB" id="A0AAN6H977"/>
<dbReference type="EMBL" id="JAUJLE010000418">
    <property type="protein sequence ID" value="KAK0956996.1"/>
    <property type="molecule type" value="Genomic_DNA"/>
</dbReference>
<evidence type="ECO:0000313" key="6">
    <source>
        <dbReference type="Proteomes" id="UP001175353"/>
    </source>
</evidence>
<keyword evidence="2" id="KW-0472">Membrane</keyword>
<name>A0AAN6H977_9PEZI</name>
<reference evidence="5" key="1">
    <citation type="submission" date="2023-06" db="EMBL/GenBank/DDBJ databases">
        <title>Black Yeasts Isolated from many extreme environments.</title>
        <authorList>
            <person name="Coleine C."/>
            <person name="Stajich J.E."/>
            <person name="Selbmann L."/>
        </authorList>
    </citation>
    <scope>NUCLEOTIDE SEQUENCE</scope>
    <source>
        <strain evidence="5">CCFEE 5200</strain>
    </source>
</reference>
<protein>
    <submittedName>
        <fullName evidence="5">WD40 repeat protein</fullName>
    </submittedName>
</protein>
<evidence type="ECO:0000256" key="2">
    <source>
        <dbReference type="ARBA" id="ARBA00023136"/>
    </source>
</evidence>
<keyword evidence="6" id="KW-1185">Reference proteome</keyword>
<feature type="region of interest" description="Disordered" evidence="3">
    <location>
        <begin position="759"/>
        <end position="782"/>
    </location>
</feature>
<dbReference type="SUPFAM" id="SSF50978">
    <property type="entry name" value="WD40 repeat-like"/>
    <property type="match status" value="1"/>
</dbReference>
<dbReference type="PANTHER" id="PTHR22746:SF10">
    <property type="entry name" value="GUANINE NUCLEOTIDE EXCHANGE FACTOR SUBUNIT RIC1"/>
    <property type="match status" value="1"/>
</dbReference>
<evidence type="ECO:0000259" key="4">
    <source>
        <dbReference type="Pfam" id="PF07064"/>
    </source>
</evidence>
<dbReference type="Pfam" id="PF07064">
    <property type="entry name" value="RIC1"/>
    <property type="match status" value="1"/>
</dbReference>
<dbReference type="InterPro" id="IPR036322">
    <property type="entry name" value="WD40_repeat_dom_sf"/>
</dbReference>
<dbReference type="GO" id="GO:0042147">
    <property type="term" value="P:retrograde transport, endosome to Golgi"/>
    <property type="evidence" value="ECO:0007669"/>
    <property type="project" value="TreeGrafter"/>
</dbReference>
<gene>
    <name evidence="5" type="primary">RIC1_3</name>
    <name evidence="5" type="ORF">LTR91_022089</name>
</gene>
<dbReference type="GO" id="GO:0005829">
    <property type="term" value="C:cytosol"/>
    <property type="evidence" value="ECO:0007669"/>
    <property type="project" value="TreeGrafter"/>
</dbReference>
<dbReference type="Pfam" id="PF25440">
    <property type="entry name" value="Beta-prop_RIC1_2nd"/>
    <property type="match status" value="1"/>
</dbReference>
<dbReference type="GO" id="GO:0000139">
    <property type="term" value="C:Golgi membrane"/>
    <property type="evidence" value="ECO:0007669"/>
    <property type="project" value="TreeGrafter"/>
</dbReference>
<accession>A0AAN6H977</accession>
<feature type="compositionally biased region" description="Polar residues" evidence="3">
    <location>
        <begin position="74"/>
        <end position="94"/>
    </location>
</feature>
<dbReference type="InterPro" id="IPR009771">
    <property type="entry name" value="RIC1_C"/>
</dbReference>
<dbReference type="GO" id="GO:0034066">
    <property type="term" value="C:Ric1-Rgp1 guanyl-nucleotide exchange factor complex"/>
    <property type="evidence" value="ECO:0007669"/>
    <property type="project" value="InterPro"/>
</dbReference>
<dbReference type="InterPro" id="IPR015943">
    <property type="entry name" value="WD40/YVTN_repeat-like_dom_sf"/>
</dbReference>
<evidence type="ECO:0000313" key="5">
    <source>
        <dbReference type="EMBL" id="KAK0956996.1"/>
    </source>
</evidence>
<evidence type="ECO:0000256" key="1">
    <source>
        <dbReference type="ARBA" id="ARBA00004370"/>
    </source>
</evidence>
<dbReference type="InterPro" id="IPR040096">
    <property type="entry name" value="Ric1"/>
</dbReference>
<dbReference type="GO" id="GO:0006886">
    <property type="term" value="P:intracellular protein transport"/>
    <property type="evidence" value="ECO:0007669"/>
    <property type="project" value="InterPro"/>
</dbReference>
<comment type="caution">
    <text evidence="5">The sequence shown here is derived from an EMBL/GenBank/DDBJ whole genome shotgun (WGS) entry which is preliminary data.</text>
</comment>
<feature type="region of interest" description="Disordered" evidence="3">
    <location>
        <begin position="55"/>
        <end position="94"/>
    </location>
</feature>
<organism evidence="5 6">
    <name type="scientific">Friedmanniomyces endolithicus</name>
    <dbReference type="NCBI Taxonomy" id="329885"/>
    <lineage>
        <taxon>Eukaryota</taxon>
        <taxon>Fungi</taxon>
        <taxon>Dikarya</taxon>
        <taxon>Ascomycota</taxon>
        <taxon>Pezizomycotina</taxon>
        <taxon>Dothideomycetes</taxon>
        <taxon>Dothideomycetidae</taxon>
        <taxon>Mycosphaerellales</taxon>
        <taxon>Teratosphaeriaceae</taxon>
        <taxon>Friedmanniomyces</taxon>
    </lineage>
</organism>
<sequence length="1108" mass="120192">MNPLECHTFISINEDSRGAMYWPLGAPKAYSLSKHATAPATTLYSDGGVATPGATAVTTRSGLGGAADEETGTLKESTQRNGTSTNGGDLPNGSSNEFLSAKLARSGDIFATITRSTLTVWQAKPTVALAAVVRSAQSMKAYGANCALLVQPAALVIVVQTVLGYLITYSLVTDPQALVYRLQLPESHGNGGGNGTYRRASSASLADVGTGESEGIREVTLRFRMVIRIDAGISTAIALDDELVVATRKPAALQRIRWVAEEGTPQTSTELVSSMPWYSSADAIVEMVHDRPMNLTCWISGDGKAYVVQRRSRVSSGSNSKDVFRGFCFRQPERASDAAVKVAINARFSLIAVGCADGRVDVYTVKDYSGNVPFSHKHQAQATLASTGRLTHLDYSPDGYCLFVGYERGWSMLSVYGKALSSSFIADRSLSVAKDERWLHGGVREAFWLGGGCELAILPQHDDRVWILEVLRSAATGCLAASENLTRGLLQGSTTVSYYIGHQTPDVTSLPSDVSLWQTIQLPPVYLSTQWPIKSAVISPESKYIAIAGRRGLAHYSIASNRWKTFADDPAAEQAFAVRGGMCWYLHYLIAAIETENSTGPGGKKFSVRVYSREKALQHRSAVWEEAVDAPVILLTMSRGSGGDSLLVYTYDNVLLHYIVAPSTSNNNPVKLVQVGQIGFHGIIRAPPRVRALSWILPDQQVESGDPARDVATATVVFLVDGKLVLLQPGTNEEGDLKYDMRVVAQGVEYYLLLRDQPEERGPNVTGEKNNTDDSPPLNGATSDHSLRDSLWYFDGDSYNIWPDLQDVLASAPSELGRELSPPVRIPLDFYPLSPSPTTGLAHGLDTELTQRRDFPLAFYRPPQTRTQLFLAPLLRHYLDSYNSPAAQHLAASYTQLPYFAHALEVLLHDVLDAEVDRPPSGTETALLPTVVSFLSSFPAYLDIIVNCTRKTELRSWKTLFACLPPVQELFEESLGEGKLKTAAGYLLVLHAMVVEEEEEEEGFRIRDFGRLLGLAVAEGDWELCGELARFLVGVDGGGGTLRKVLAEAGFGDDDGRAGVADEVNGAALFDRSGMQPPTGSPAQRTGRKPEQTASEHTTDYFSRGSDG</sequence>
<dbReference type="Gene3D" id="2.130.10.10">
    <property type="entry name" value="YVTN repeat-like/Quinoprotein amine dehydrogenase"/>
    <property type="match status" value="1"/>
</dbReference>
<comment type="subcellular location">
    <subcellularLocation>
        <location evidence="1">Membrane</location>
    </subcellularLocation>
</comment>
<feature type="region of interest" description="Disordered" evidence="3">
    <location>
        <begin position="1067"/>
        <end position="1108"/>
    </location>
</feature>